<dbReference type="InterPro" id="IPR000160">
    <property type="entry name" value="GGDEF_dom"/>
</dbReference>
<comment type="caution">
    <text evidence="6">The sequence shown here is derived from an EMBL/GenBank/DDBJ whole genome shotgun (WGS) entry which is preliminary data.</text>
</comment>
<dbReference type="Pfam" id="PF00990">
    <property type="entry name" value="GGDEF"/>
    <property type="match status" value="1"/>
</dbReference>
<dbReference type="Gene3D" id="3.30.70.270">
    <property type="match status" value="1"/>
</dbReference>
<accession>A0ABS9A349</accession>
<dbReference type="EC" id="2.7.7.65" evidence="1"/>
<proteinExistence type="predicted"/>
<dbReference type="CDD" id="cd01949">
    <property type="entry name" value="GGDEF"/>
    <property type="match status" value="1"/>
</dbReference>
<feature type="transmembrane region" description="Helical" evidence="4">
    <location>
        <begin position="298"/>
        <end position="320"/>
    </location>
</feature>
<feature type="transmembrane region" description="Helical" evidence="4">
    <location>
        <begin position="361"/>
        <end position="380"/>
    </location>
</feature>
<dbReference type="PANTHER" id="PTHR45138">
    <property type="entry name" value="REGULATORY COMPONENTS OF SENSORY TRANSDUCTION SYSTEM"/>
    <property type="match status" value="1"/>
</dbReference>
<feature type="coiled-coil region" evidence="3">
    <location>
        <begin position="382"/>
        <end position="424"/>
    </location>
</feature>
<organism evidence="6 7">
    <name type="scientific">Billgrantia ethanolica</name>
    <dbReference type="NCBI Taxonomy" id="2733486"/>
    <lineage>
        <taxon>Bacteria</taxon>
        <taxon>Pseudomonadati</taxon>
        <taxon>Pseudomonadota</taxon>
        <taxon>Gammaproteobacteria</taxon>
        <taxon>Oceanospirillales</taxon>
        <taxon>Halomonadaceae</taxon>
        <taxon>Billgrantia</taxon>
    </lineage>
</organism>
<protein>
    <recommendedName>
        <fullName evidence="1">diguanylate cyclase</fullName>
        <ecNumber evidence="1">2.7.7.65</ecNumber>
    </recommendedName>
</protein>
<dbReference type="Proteomes" id="UP001320168">
    <property type="component" value="Unassembled WGS sequence"/>
</dbReference>
<dbReference type="SMART" id="SM00267">
    <property type="entry name" value="GGDEF"/>
    <property type="match status" value="1"/>
</dbReference>
<keyword evidence="4" id="KW-0472">Membrane</keyword>
<keyword evidence="7" id="KW-1185">Reference proteome</keyword>
<dbReference type="InterPro" id="IPR011623">
    <property type="entry name" value="7TMR_DISM_rcpt_extracell_dom1"/>
</dbReference>
<feature type="transmembrane region" description="Helical" evidence="4">
    <location>
        <begin position="243"/>
        <end position="263"/>
    </location>
</feature>
<dbReference type="NCBIfam" id="TIGR00254">
    <property type="entry name" value="GGDEF"/>
    <property type="match status" value="1"/>
</dbReference>
<evidence type="ECO:0000256" key="4">
    <source>
        <dbReference type="SAM" id="Phobius"/>
    </source>
</evidence>
<reference evidence="6 7" key="1">
    <citation type="journal article" date="2021" name="Front. Microbiol.">
        <title>Aerobic Denitrification and Heterotrophic Sulfur Oxidation in the Genus Halomonas Revealed by Six Novel Species Characterizations and Genome-Based Analysis.</title>
        <authorList>
            <person name="Wang L."/>
            <person name="Shao Z."/>
        </authorList>
    </citation>
    <scope>NUCLEOTIDE SEQUENCE [LARGE SCALE GENOMIC DNA]</scope>
    <source>
        <strain evidence="6 7">MCCC 1A11081</strain>
    </source>
</reference>
<gene>
    <name evidence="6" type="ORF">HOP53_10550</name>
</gene>
<evidence type="ECO:0000256" key="3">
    <source>
        <dbReference type="SAM" id="Coils"/>
    </source>
</evidence>
<dbReference type="PANTHER" id="PTHR45138:SF9">
    <property type="entry name" value="DIGUANYLATE CYCLASE DGCM-RELATED"/>
    <property type="match status" value="1"/>
</dbReference>
<dbReference type="InterPro" id="IPR043128">
    <property type="entry name" value="Rev_trsase/Diguanyl_cyclase"/>
</dbReference>
<feature type="domain" description="GGDEF" evidence="5">
    <location>
        <begin position="459"/>
        <end position="596"/>
    </location>
</feature>
<dbReference type="PROSITE" id="PS50887">
    <property type="entry name" value="GGDEF"/>
    <property type="match status" value="1"/>
</dbReference>
<evidence type="ECO:0000313" key="6">
    <source>
        <dbReference type="EMBL" id="MCE8003274.1"/>
    </source>
</evidence>
<dbReference type="InterPro" id="IPR029787">
    <property type="entry name" value="Nucleotide_cyclase"/>
</dbReference>
<keyword evidence="3" id="KW-0175">Coiled coil</keyword>
<dbReference type="EMBL" id="JABFTX010000002">
    <property type="protein sequence ID" value="MCE8003274.1"/>
    <property type="molecule type" value="Genomic_DNA"/>
</dbReference>
<dbReference type="InterPro" id="IPR050469">
    <property type="entry name" value="Diguanylate_Cyclase"/>
</dbReference>
<comment type="catalytic activity">
    <reaction evidence="2">
        <text>2 GTP = 3',3'-c-di-GMP + 2 diphosphate</text>
        <dbReference type="Rhea" id="RHEA:24898"/>
        <dbReference type="ChEBI" id="CHEBI:33019"/>
        <dbReference type="ChEBI" id="CHEBI:37565"/>
        <dbReference type="ChEBI" id="CHEBI:58805"/>
        <dbReference type="EC" id="2.7.7.65"/>
    </reaction>
</comment>
<dbReference type="Pfam" id="PF07695">
    <property type="entry name" value="7TMR-DISM_7TM"/>
    <property type="match status" value="1"/>
</dbReference>
<evidence type="ECO:0000256" key="2">
    <source>
        <dbReference type="ARBA" id="ARBA00034247"/>
    </source>
</evidence>
<dbReference type="Gene3D" id="2.60.40.2380">
    <property type="match status" value="1"/>
</dbReference>
<feature type="transmembrane region" description="Helical" evidence="4">
    <location>
        <begin position="327"/>
        <end position="349"/>
    </location>
</feature>
<feature type="transmembrane region" description="Helical" evidence="4">
    <location>
        <begin position="178"/>
        <end position="199"/>
    </location>
</feature>
<keyword evidence="4" id="KW-0812">Transmembrane</keyword>
<sequence>MPLLWLLSWQAQAVVDISSSPLAINPAPQVAVLEDETAQLAIEQILEPAEPLPWQQLQQEVPNFGFTHSAWWLRLELANDSAAPLRRLLELASPLPDFIDAYAVDAEGRVVQQWSTGSRRPFATRPVRHHAFVLPVLVGANETRQVYVRMASHDGLVPATPLRLMDDVRFLERTQSELMSYSVLYGGLLALLLYNLLTFLATREKAFLHSVFYLGAFLLFNLSLRGFGYQFLWPEWPRFNQQILLLSAGLLYVALTLFSLDYLTLKRQAPRLAKGLVVLTGLLVLSILPSLADRFAWTLRALVPLSIGYALLLLGTAAWLSFQGDRLARIFLLGWGGLLAGGALYALRLGGFVPYGLATEYALEAGAGFGFLLMAFGLACKINRLKRAKLDAERETYELQRTLNHQLETQVLQRTQELEQANRKLAAMVRTDPLTGLLNRRQFETLINEEIQRRHRDGKPLLFAMMDVDDFKLFNDTYGHQAGDEVLVEVAALLKAHFRRAGDRLFRLGGEEFGILLEADSFEAGRFALERFRHSLQQLQIPHQASQHGVVTGSFGLVCCSDYDQLPAAMAVYRHADQAMYEAKQISRNRVVARSVMAEV</sequence>
<dbReference type="SUPFAM" id="SSF55073">
    <property type="entry name" value="Nucleotide cyclase"/>
    <property type="match status" value="1"/>
</dbReference>
<evidence type="ECO:0000256" key="1">
    <source>
        <dbReference type="ARBA" id="ARBA00012528"/>
    </source>
</evidence>
<dbReference type="InterPro" id="IPR011622">
    <property type="entry name" value="7TMR_DISM_rcpt_extracell_dom2"/>
</dbReference>
<dbReference type="RefSeq" id="WP_234270001.1">
    <property type="nucleotide sequence ID" value="NZ_JABFTX010000002.1"/>
</dbReference>
<keyword evidence="4" id="KW-1133">Transmembrane helix</keyword>
<feature type="transmembrane region" description="Helical" evidence="4">
    <location>
        <begin position="275"/>
        <end position="292"/>
    </location>
</feature>
<feature type="transmembrane region" description="Helical" evidence="4">
    <location>
        <begin position="211"/>
        <end position="231"/>
    </location>
</feature>
<dbReference type="Pfam" id="PF07696">
    <property type="entry name" value="7TMR-DISMED2"/>
    <property type="match status" value="1"/>
</dbReference>
<evidence type="ECO:0000259" key="5">
    <source>
        <dbReference type="PROSITE" id="PS50887"/>
    </source>
</evidence>
<evidence type="ECO:0000313" key="7">
    <source>
        <dbReference type="Proteomes" id="UP001320168"/>
    </source>
</evidence>
<name>A0ABS9A349_9GAMM</name>